<dbReference type="Proteomes" id="UP000831701">
    <property type="component" value="Chromosome 6"/>
</dbReference>
<dbReference type="EMBL" id="CM041536">
    <property type="protein sequence ID" value="KAI3371387.1"/>
    <property type="molecule type" value="Genomic_DNA"/>
</dbReference>
<evidence type="ECO:0000313" key="2">
    <source>
        <dbReference type="Proteomes" id="UP000831701"/>
    </source>
</evidence>
<accession>A0ACB8WU89</accession>
<name>A0ACB8WU89_9TELE</name>
<sequence>MKTEDPVNQSPNKTGTLCCTSGSNYGKRISVLAHPGVPLVGLMLLATLPFGASIKQSVPRVKLSHRELLQAGSISLFLGPSDGLHSHSLLLDEERGRLLLGAKDHIYLLDPDNLARAPRKILWPAHRDRVEMCKLAGKNVNLECANFVRVLHNYNRTHIYACGTGAFHPNCAFIEITGRRQDGVFQLLSSTVESGRLKCPFDPMQPFTSVLTDQYLYVGTSSDFLGKDTTFTRSLGPPPDQHYIRTDISEDYWINEYHEGHGRMPSPDPPQSTCGLVGQTPINPQAPCGGYRAGPVFHDQDENRIVPPESGIGSRRGPPPRLSYPNHIAPDPSWTFLRVVSLLEGGPTPFRHFGLSPAGSRGQDSATRRSPCSPNPRPGSPGWGPEARFISAHPISDTYNPDDDKIYFFFREMSWEGNDKSILSRVARVCKNDVGGLRSLTNKWTTFLKARLVCSIPGPDGVDTHFDELQDIFLLPTRDDKNPIVYAVFTTSRQVQYSSDHQQHRQRPLLFFPCLNLVSCFHIPLSSIFRGSAVCVYSMADIRAVFNGPYAHKEGPDHRWVEYEGRIPYPRPGTCPSKTYDARIKTTKDFPDEVISFIRFHPLMHRSVYPLTGRPVFTRVRVDYTLTQIVVDRVLAEDGQYEVMFLGTDAGSILKVVSITQENWPTEEVVLEELQVFQVPTRILSMEMSSKQQQLYVGSSEGLAQVSLSRCHLYGQACAECCLARDPYCAWDGHTCSQYIPASKSEGPAFGLKGSLKAEPHSVSVPEGKTSGTETLPVSAGTQRRVLLGGREEERVLFGVQSNSTFLECIPKSQQAQIRWYIQRPGSERMDEVRLDDRVLYTDRGLLIRSLHASDAGVYVCVAQEHTHFTRTLLRLRLQLVTHGQLDGKPKPSEDPVVELRHGAESRQRYKDYLRVMSSPFGTLEEYCDSLWLEKRPSRARGRGLGVGKWKHIQEMKKSRNRRHHREREEERKTQLKGRVVRTAKSEPDRTGGVNLKDLPGLYCPRTMGFLWGSFMLLCGVVLLRMEGSRAQQTKNNVPRLKLSYKEMLESNNLVTFEGLANSSAYHTFLLDEEKGRLVVGAKDHIFSFNLLNVSRDYTQIPWPASPTRRDECKWAGKDLSRECANFIKVLQPFNQTHIYVCGTGAFHPVCSYLEVGKKPEDNVFRLEPHVENGRGKSPYDPKLLTASMLIDGELYAGTSADFMGRDFAIFRTLGKHHPIRTEQHDSRWLNDPRFVGVHQIPESDNPEDDKIYLFFKENAIDGEHAGKATHARIGQLCKNDLGGHRSLVNKWTTFLKARLICSVPGNNGIDTHFDELQDVFLMSTKDPKSPIIYGVFTTSSNIFKGSAVCMYSMTDIRRVFLGPYAHRDGPNYQWVPFQGRVPYPRPGTCPSKTFGGFDTTKDLPDEVVTFARSHPAMFNPVYPINSRPIIVKTDVDYQFTQIVVDKVEAEDGQYDVMFIGTDMGTILKVVSIPRGSWHDLEEVLLEEITVFREPTAITAMELSTKQQQLYLGSDIGVSQMSLHRCEVYGKACAECCLARDPYCAWDGTECSRYFPMAKRRTRRQDIRNGDPLTQCSDLQHHDELNGQTTLLDKTVYGVENSSTFLECSPKSQRALTYWQYQHTTDDRKHEIKSDEHFIRTDQGLLIRTLNKKDSGIYLCQAVEHGFMQTLLKVTLEVIDTERLEDLLHRDEEAGASVPAQDRSPPQETPSQKLWYRDFLSLVNHPTLNSVDEFCEQSAASAAAGDQGPDLSLAEGSPAGVDLKDFCVDERGVFVSVRMAESMRTVYLTVMLLYLVLLGTAHAAHSIYPRIRLSHKELWQLNRTWVFQGHGASLQPQTMLLDEGHERLYVGAKNTLFSLSLDRVNMHHREIQWASTEPQIEECLMKGRDKPECANYIKVLQQYNQTHLLACGTGAFNPICGLVSVGHRGQDRLFGLEEDSIISGRGRCPYDPNSPCTSTLSRGELYIGLYTDYWENDGALCRLNNQTYTRTERDDRQQLNEPKFVGSAVIPDNDDRDDDKVYFFFTEREMDTEGVNKAVYTRVGRVCANDQGGQRMLVNRWSSFLKTRLICSVVGPNGIDTHFDELEDVFVLKNKDRKNPEIFGLFSTTSAVFKGYAVCVYHMDDIRAAFNGPFAYRERPEHRWTPYEDRVPYPRPGSCASKVNGGGFSSSKEFPDEVLRFVRSHPVMYRPVLPQHRRPVLLQTDSGRRKLTQIAVDRVQAQDGHYHVLYIGTDDSVVLKVITIYNKDTDTMEEVLLEELQVFKVPVPIREIIISPKRQQLFVGSEVGVAQVRLHQCDLYGSECADCCLARDPYCAWDGLTCSRYYPAGVYTKSRRFRRQDVRHGNAVQLCNGLQIDDEQWHRGEERLVYGVESNSTLLECIPRSLQAKVHWFLQKGGDKHEVRADERVIMTSHGLLFLQVRGSDAGVYVCQTVEHGYVHTLLRVTLHVLRGERVESAIHSANDGEGEKAAAQCQSSIGLPPGPSISPRALVPSSVPGPHSRLWYKEFLQLIGYGDAQRVEEYCERVWCSDKKRKKIKRKYVPPSGEKRGKGRAEENSHRAPRHTLDT</sequence>
<comment type="caution">
    <text evidence="1">The sequence shown here is derived from an EMBL/GenBank/DDBJ whole genome shotgun (WGS) entry which is preliminary data.</text>
</comment>
<organism evidence="1 2">
    <name type="scientific">Scortum barcoo</name>
    <name type="common">barcoo grunter</name>
    <dbReference type="NCBI Taxonomy" id="214431"/>
    <lineage>
        <taxon>Eukaryota</taxon>
        <taxon>Metazoa</taxon>
        <taxon>Chordata</taxon>
        <taxon>Craniata</taxon>
        <taxon>Vertebrata</taxon>
        <taxon>Euteleostomi</taxon>
        <taxon>Actinopterygii</taxon>
        <taxon>Neopterygii</taxon>
        <taxon>Teleostei</taxon>
        <taxon>Neoteleostei</taxon>
        <taxon>Acanthomorphata</taxon>
        <taxon>Eupercaria</taxon>
        <taxon>Centrarchiformes</taxon>
        <taxon>Terapontoidei</taxon>
        <taxon>Terapontidae</taxon>
        <taxon>Scortum</taxon>
    </lineage>
</organism>
<keyword evidence="2" id="KW-1185">Reference proteome</keyword>
<gene>
    <name evidence="1" type="ORF">L3Q82_023982</name>
</gene>
<protein>
    <submittedName>
        <fullName evidence="1">Uncharacterized protein</fullName>
    </submittedName>
</protein>
<evidence type="ECO:0000313" key="1">
    <source>
        <dbReference type="EMBL" id="KAI3371387.1"/>
    </source>
</evidence>
<reference evidence="1" key="1">
    <citation type="submission" date="2022-04" db="EMBL/GenBank/DDBJ databases">
        <title>Jade perch genome.</title>
        <authorList>
            <person name="Chao B."/>
        </authorList>
    </citation>
    <scope>NUCLEOTIDE SEQUENCE</scope>
    <source>
        <strain evidence="1">CB-2022</strain>
    </source>
</reference>
<proteinExistence type="predicted"/>